<gene>
    <name evidence="5" type="ORF">WDZ17_09940</name>
</gene>
<evidence type="ECO:0000313" key="6">
    <source>
        <dbReference type="Proteomes" id="UP001387100"/>
    </source>
</evidence>
<proteinExistence type="predicted"/>
<dbReference type="InterPro" id="IPR010982">
    <property type="entry name" value="Lambda_DNA-bd_dom_sf"/>
</dbReference>
<keyword evidence="1" id="KW-0805">Transcription regulation</keyword>
<dbReference type="Gene3D" id="3.40.50.2300">
    <property type="match status" value="2"/>
</dbReference>
<dbReference type="InterPro" id="IPR028082">
    <property type="entry name" value="Peripla_BP_I"/>
</dbReference>
<dbReference type="Gene3D" id="1.10.260.40">
    <property type="entry name" value="lambda repressor-like DNA-binding domains"/>
    <property type="match status" value="1"/>
</dbReference>
<dbReference type="PANTHER" id="PTHR30146:SF155">
    <property type="entry name" value="ALANINE RACEMASE"/>
    <property type="match status" value="1"/>
</dbReference>
<evidence type="ECO:0000256" key="2">
    <source>
        <dbReference type="ARBA" id="ARBA00023125"/>
    </source>
</evidence>
<dbReference type="PANTHER" id="PTHR30146">
    <property type="entry name" value="LACI-RELATED TRANSCRIPTIONAL REPRESSOR"/>
    <property type="match status" value="1"/>
</dbReference>
<dbReference type="SUPFAM" id="SSF47413">
    <property type="entry name" value="lambda repressor-like DNA-binding domains"/>
    <property type="match status" value="1"/>
</dbReference>
<protein>
    <submittedName>
        <fullName evidence="5">LacI family DNA-binding transcriptional regulator</fullName>
    </submittedName>
</protein>
<evidence type="ECO:0000259" key="4">
    <source>
        <dbReference type="PROSITE" id="PS50932"/>
    </source>
</evidence>
<dbReference type="SMART" id="SM00354">
    <property type="entry name" value="HTH_LACI"/>
    <property type="match status" value="1"/>
</dbReference>
<comment type="caution">
    <text evidence="5">The sequence shown here is derived from an EMBL/GenBank/DDBJ whole genome shotgun (WGS) entry which is preliminary data.</text>
</comment>
<evidence type="ECO:0000256" key="1">
    <source>
        <dbReference type="ARBA" id="ARBA00023015"/>
    </source>
</evidence>
<organism evidence="5 6">
    <name type="scientific">Pseudokineococcus basanitobsidens</name>
    <dbReference type="NCBI Taxonomy" id="1926649"/>
    <lineage>
        <taxon>Bacteria</taxon>
        <taxon>Bacillati</taxon>
        <taxon>Actinomycetota</taxon>
        <taxon>Actinomycetes</taxon>
        <taxon>Kineosporiales</taxon>
        <taxon>Kineosporiaceae</taxon>
        <taxon>Pseudokineococcus</taxon>
    </lineage>
</organism>
<keyword evidence="6" id="KW-1185">Reference proteome</keyword>
<dbReference type="GO" id="GO:0003677">
    <property type="term" value="F:DNA binding"/>
    <property type="evidence" value="ECO:0007669"/>
    <property type="project" value="UniProtKB-KW"/>
</dbReference>
<accession>A0ABU8RKI9</accession>
<sequence>MAHVTIKQIAERVGISKGAVSYALNGRPGVSEQTRARVLAVAAEMDWAPNSAARSLSGARSRTVGLVVTRPAEALGAESFFVSFVAGLESVLGPHGHGLLLQVVPAVEAEQATLHTWARERRVDGVVLLDPRVDDPRVALVGALRMPAVVVGHPSFARGLPCVWKDDAVAVTAAVEHLTGLGHRCLGRVAGPARLGHTAVRDGAFVAAAARRGAAARVRITDFSAAQAAGATLALVREDQVTGLLFDNDLMAVAGLSALVGAGLAVPDDVSVVAWDDSVLCHVTHPQLTAVGHDLTAYGAAVADLLVRQAEGEEVADVEVAVPDLRVRASTGHAAPAPGPRPWTVPA</sequence>
<keyword evidence="2 5" id="KW-0238">DNA-binding</keyword>
<dbReference type="InterPro" id="IPR046335">
    <property type="entry name" value="LacI/GalR-like_sensor"/>
</dbReference>
<feature type="domain" description="HTH lacI-type" evidence="4">
    <location>
        <begin position="4"/>
        <end position="58"/>
    </location>
</feature>
<dbReference type="Pfam" id="PF13377">
    <property type="entry name" value="Peripla_BP_3"/>
    <property type="match status" value="1"/>
</dbReference>
<dbReference type="EMBL" id="JBBIAA010000009">
    <property type="protein sequence ID" value="MEJ5945611.1"/>
    <property type="molecule type" value="Genomic_DNA"/>
</dbReference>
<dbReference type="InterPro" id="IPR000843">
    <property type="entry name" value="HTH_LacI"/>
</dbReference>
<dbReference type="SUPFAM" id="SSF53822">
    <property type="entry name" value="Periplasmic binding protein-like I"/>
    <property type="match status" value="1"/>
</dbReference>
<keyword evidence="3" id="KW-0804">Transcription</keyword>
<dbReference type="PROSITE" id="PS50932">
    <property type="entry name" value="HTH_LACI_2"/>
    <property type="match status" value="1"/>
</dbReference>
<name>A0ABU8RKI9_9ACTN</name>
<dbReference type="Proteomes" id="UP001387100">
    <property type="component" value="Unassembled WGS sequence"/>
</dbReference>
<dbReference type="CDD" id="cd01392">
    <property type="entry name" value="HTH_LacI"/>
    <property type="match status" value="1"/>
</dbReference>
<evidence type="ECO:0000313" key="5">
    <source>
        <dbReference type="EMBL" id="MEJ5945611.1"/>
    </source>
</evidence>
<evidence type="ECO:0000256" key="3">
    <source>
        <dbReference type="ARBA" id="ARBA00023163"/>
    </source>
</evidence>
<reference evidence="5 6" key="1">
    <citation type="journal article" date="2017" name="Int. J. Syst. Evol. Microbiol.">
        <title>Pseudokineococcus basanitobsidens sp. nov., isolated from volcanic rock.</title>
        <authorList>
            <person name="Lee D.W."/>
            <person name="Park M.Y."/>
            <person name="Kim J.J."/>
            <person name="Kim B.S."/>
        </authorList>
    </citation>
    <scope>NUCLEOTIDE SEQUENCE [LARGE SCALE GENOMIC DNA]</scope>
    <source>
        <strain evidence="5 6">DSM 103726</strain>
    </source>
</reference>
<dbReference type="Pfam" id="PF00356">
    <property type="entry name" value="LacI"/>
    <property type="match status" value="1"/>
</dbReference>
<dbReference type="RefSeq" id="WP_339574995.1">
    <property type="nucleotide sequence ID" value="NZ_JBBIAA010000009.1"/>
</dbReference>